<keyword evidence="4" id="KW-0564">Palmitate</keyword>
<keyword evidence="5" id="KW-0449">Lipoprotein</keyword>
<evidence type="ECO:0000313" key="9">
    <source>
        <dbReference type="Proteomes" id="UP000198778"/>
    </source>
</evidence>
<dbReference type="PROSITE" id="PS51257">
    <property type="entry name" value="PROKAR_LIPOPROTEIN"/>
    <property type="match status" value="1"/>
</dbReference>
<feature type="chain" id="PRO_5039144854" evidence="7">
    <location>
        <begin position="20"/>
        <end position="469"/>
    </location>
</feature>
<dbReference type="STRING" id="745820.SAMN04488053_105113"/>
<dbReference type="InterPro" id="IPR006059">
    <property type="entry name" value="SBP"/>
</dbReference>
<protein>
    <submittedName>
        <fullName evidence="8">L-arabinose-binding protein</fullName>
    </submittedName>
</protein>
<dbReference type="Proteomes" id="UP000198778">
    <property type="component" value="Unassembled WGS sequence"/>
</dbReference>
<dbReference type="PANTHER" id="PTHR43649:SF33">
    <property type="entry name" value="POLYGALACTURONAN_RHAMNOGALACTURONAN-BINDING PROTEIN YTCQ"/>
    <property type="match status" value="1"/>
</dbReference>
<feature type="region of interest" description="Disordered" evidence="6">
    <location>
        <begin position="28"/>
        <end position="53"/>
    </location>
</feature>
<dbReference type="AlphaFoldDB" id="A0A1H0FVL4"/>
<keyword evidence="1" id="KW-1003">Cell membrane</keyword>
<feature type="signal peptide" evidence="7">
    <location>
        <begin position="1"/>
        <end position="19"/>
    </location>
</feature>
<evidence type="ECO:0000313" key="8">
    <source>
        <dbReference type="EMBL" id="SDN98718.1"/>
    </source>
</evidence>
<evidence type="ECO:0000256" key="5">
    <source>
        <dbReference type="ARBA" id="ARBA00023288"/>
    </source>
</evidence>
<organism evidence="8 9">
    <name type="scientific">Alkalicoccus daliensis</name>
    <dbReference type="NCBI Taxonomy" id="745820"/>
    <lineage>
        <taxon>Bacteria</taxon>
        <taxon>Bacillati</taxon>
        <taxon>Bacillota</taxon>
        <taxon>Bacilli</taxon>
        <taxon>Bacillales</taxon>
        <taxon>Bacillaceae</taxon>
        <taxon>Alkalicoccus</taxon>
    </lineage>
</organism>
<dbReference type="OrthoDB" id="9768630at2"/>
<keyword evidence="3" id="KW-0472">Membrane</keyword>
<reference evidence="9" key="1">
    <citation type="submission" date="2016-10" db="EMBL/GenBank/DDBJ databases">
        <authorList>
            <person name="Varghese N."/>
            <person name="Submissions S."/>
        </authorList>
    </citation>
    <scope>NUCLEOTIDE SEQUENCE [LARGE SCALE GENOMIC DNA]</scope>
    <source>
        <strain evidence="9">CGMCC 1.10369</strain>
    </source>
</reference>
<evidence type="ECO:0000256" key="6">
    <source>
        <dbReference type="SAM" id="MobiDB-lite"/>
    </source>
</evidence>
<dbReference type="SUPFAM" id="SSF53850">
    <property type="entry name" value="Periplasmic binding protein-like II"/>
    <property type="match status" value="1"/>
</dbReference>
<evidence type="ECO:0000256" key="4">
    <source>
        <dbReference type="ARBA" id="ARBA00023139"/>
    </source>
</evidence>
<dbReference type="Gene3D" id="3.40.190.10">
    <property type="entry name" value="Periplasmic binding protein-like II"/>
    <property type="match status" value="1"/>
</dbReference>
<feature type="compositionally biased region" description="Low complexity" evidence="6">
    <location>
        <begin position="30"/>
        <end position="40"/>
    </location>
</feature>
<name>A0A1H0FVL4_9BACI</name>
<dbReference type="InterPro" id="IPR050490">
    <property type="entry name" value="Bact_solute-bd_prot1"/>
</dbReference>
<dbReference type="PANTHER" id="PTHR43649">
    <property type="entry name" value="ARABINOSE-BINDING PROTEIN-RELATED"/>
    <property type="match status" value="1"/>
</dbReference>
<evidence type="ECO:0000256" key="3">
    <source>
        <dbReference type="ARBA" id="ARBA00023136"/>
    </source>
</evidence>
<evidence type="ECO:0000256" key="2">
    <source>
        <dbReference type="ARBA" id="ARBA00022729"/>
    </source>
</evidence>
<evidence type="ECO:0000256" key="1">
    <source>
        <dbReference type="ARBA" id="ARBA00022475"/>
    </source>
</evidence>
<proteinExistence type="predicted"/>
<dbReference type="Pfam" id="PF01547">
    <property type="entry name" value="SBP_bac_1"/>
    <property type="match status" value="1"/>
</dbReference>
<keyword evidence="9" id="KW-1185">Reference proteome</keyword>
<dbReference type="RefSeq" id="WP_090842836.1">
    <property type="nucleotide sequence ID" value="NZ_FNIL01000005.1"/>
</dbReference>
<evidence type="ECO:0000256" key="7">
    <source>
        <dbReference type="SAM" id="SignalP"/>
    </source>
</evidence>
<sequence>MKKHLLMLASVSLVLAACGGDGGNNGDNNGGNNAENNGNNGNAGGGEASGEGGELDAEVVVGEDIEGATEFTFWNFQELHSEFFEDAVNRWNEEYPDRPIQLTAETYPYDQMHNNLLLSLQSGSGAPDFADIEISQFANYLQGDVQLQPLNEHIEPVIDDFVDSRFEIYAKDGEYYGMDYHVGATMMYYNEEIMEEAGVDIDSIETWDDYVEAGQQVVENTDAVMTTVESDEHFSFWPLISQRESDYFDENGDVILDNEVNVETLQFISDLVHEHEIAQIAPGGFHHAEEYYGFMNEGGAASLMMPMWYMGRFLDYMEDLDGKMQIRPLPMWEEGGNRSAGMGGTGTVVTNQSEDPELAAEFLAFAKLTEESNIKLWEILGFDPPRHDVWESEEMQADNRFYDYFHDDIFEILTEVRDEIAEINITELTPDAQEEIHSNVMHSVLREQSQTPQEALEQAAEAVRSRVVE</sequence>
<feature type="compositionally biased region" description="Gly residues" evidence="6">
    <location>
        <begin position="41"/>
        <end position="52"/>
    </location>
</feature>
<accession>A0A1H0FVL4</accession>
<dbReference type="EMBL" id="FNIL01000005">
    <property type="protein sequence ID" value="SDN98718.1"/>
    <property type="molecule type" value="Genomic_DNA"/>
</dbReference>
<gene>
    <name evidence="8" type="ORF">SAMN04488053_105113</name>
</gene>
<keyword evidence="2 7" id="KW-0732">Signal</keyword>